<gene>
    <name evidence="1" type="ORF">CDG60_06970</name>
</gene>
<sequence length="153" mass="18029">MNALTISSIIKNLHIYQSQYLEIIATSEWYFTPVEDAYINLWPLKKQQLFLGDLLQLWFSRKWCLNVPEIHFFEAVHQQDYLARFSKQDGLLFKITGNLLTGEGRADAWQDQQLISESHASIFRTLCEYKALKRPEVSVQHGLFKTEKLQHIR</sequence>
<dbReference type="Proteomes" id="UP000263753">
    <property type="component" value="Chromosome"/>
</dbReference>
<dbReference type="EMBL" id="CP032134">
    <property type="protein sequence ID" value="AXY56332.1"/>
    <property type="molecule type" value="Genomic_DNA"/>
</dbReference>
<evidence type="ECO:0000313" key="1">
    <source>
        <dbReference type="EMBL" id="AXY56332.1"/>
    </source>
</evidence>
<organism evidence="1 2">
    <name type="scientific">Acinetobacter chinensis</name>
    <dbReference type="NCBI Taxonomy" id="2004650"/>
    <lineage>
        <taxon>Bacteria</taxon>
        <taxon>Pseudomonadati</taxon>
        <taxon>Pseudomonadota</taxon>
        <taxon>Gammaproteobacteria</taxon>
        <taxon>Moraxellales</taxon>
        <taxon>Moraxellaceae</taxon>
        <taxon>Acinetobacter</taxon>
    </lineage>
</organism>
<proteinExistence type="predicted"/>
<dbReference type="RefSeq" id="WP_087511331.1">
    <property type="nucleotide sequence ID" value="NZ_CP032134.1"/>
</dbReference>
<accession>A0A3B7LTZ1</accession>
<reference evidence="2" key="1">
    <citation type="submission" date="2018-09" db="EMBL/GenBank/DDBJ databases">
        <title>The complete genome of Acinetobacter sp. strain WCHAc010005.</title>
        <authorList>
            <person name="Hu Y."/>
            <person name="Long H."/>
            <person name="Feng Y."/>
            <person name="Zong Z."/>
        </authorList>
    </citation>
    <scope>NUCLEOTIDE SEQUENCE [LARGE SCALE GENOMIC DNA]</scope>
    <source>
        <strain evidence="2">WCHAc010005</strain>
    </source>
</reference>
<protein>
    <submittedName>
        <fullName evidence="1">Uncharacterized protein</fullName>
    </submittedName>
</protein>
<name>A0A3B7LTZ1_9GAMM</name>
<evidence type="ECO:0000313" key="2">
    <source>
        <dbReference type="Proteomes" id="UP000263753"/>
    </source>
</evidence>
<dbReference type="AlphaFoldDB" id="A0A3B7LTZ1"/>
<dbReference type="KEGG" id="achi:CDG60_06970"/>